<dbReference type="Gene3D" id="3.40.630.30">
    <property type="match status" value="1"/>
</dbReference>
<dbReference type="PANTHER" id="PTHR43792">
    <property type="entry name" value="GNAT FAMILY, PUTATIVE (AFU_ORTHOLOGUE AFUA_3G00765)-RELATED-RELATED"/>
    <property type="match status" value="1"/>
</dbReference>
<keyword evidence="6" id="KW-1185">Reference proteome</keyword>
<evidence type="ECO:0000256" key="1">
    <source>
        <dbReference type="ARBA" id="ARBA00022679"/>
    </source>
</evidence>
<dbReference type="RefSeq" id="WP_003472533.1">
    <property type="nucleotide sequence ID" value="NZ_APML01000060.1"/>
</dbReference>
<evidence type="ECO:0000313" key="5">
    <source>
        <dbReference type="EMBL" id="ENH96059.1"/>
    </source>
</evidence>
<protein>
    <submittedName>
        <fullName evidence="5">GCN5-related N-acetyltransferase</fullName>
    </submittedName>
</protein>
<dbReference type="InterPro" id="IPR051531">
    <property type="entry name" value="N-acetyltransferase"/>
</dbReference>
<keyword evidence="1 5" id="KW-0808">Transferase</keyword>
<proteinExistence type="inferred from homology"/>
<comment type="caution">
    <text evidence="5">The sequence shown here is derived from an EMBL/GenBank/DDBJ whole genome shotgun (WGS) entry which is preliminary data.</text>
</comment>
<evidence type="ECO:0000256" key="2">
    <source>
        <dbReference type="ARBA" id="ARBA00023315"/>
    </source>
</evidence>
<dbReference type="OrthoDB" id="9785602at2"/>
<dbReference type="Pfam" id="PF13302">
    <property type="entry name" value="Acetyltransf_3"/>
    <property type="match status" value="1"/>
</dbReference>
<dbReference type="InterPro" id="IPR000182">
    <property type="entry name" value="GNAT_dom"/>
</dbReference>
<evidence type="ECO:0000313" key="6">
    <source>
        <dbReference type="Proteomes" id="UP000012283"/>
    </source>
</evidence>
<accession>N4W9Y5</accession>
<name>N4W9Y5_9BACI</name>
<dbReference type="GO" id="GO:0016747">
    <property type="term" value="F:acyltransferase activity, transferring groups other than amino-acyl groups"/>
    <property type="evidence" value="ECO:0007669"/>
    <property type="project" value="InterPro"/>
</dbReference>
<feature type="domain" description="N-acetyltransferase" evidence="4">
    <location>
        <begin position="19"/>
        <end position="184"/>
    </location>
</feature>
<dbReference type="STRING" id="1308866.J416_12679"/>
<comment type="similarity">
    <text evidence="3">Belongs to the acetyltransferase family. RimJ subfamily.</text>
</comment>
<keyword evidence="2" id="KW-0012">Acyltransferase</keyword>
<dbReference type="Proteomes" id="UP000012283">
    <property type="component" value="Unassembled WGS sequence"/>
</dbReference>
<reference evidence="5 6" key="1">
    <citation type="submission" date="2013-03" db="EMBL/GenBank/DDBJ databases">
        <title>Draft genome sequence of Gracibacillus halophilus YIM-C55.5, a moderately halophilic and thermophilic organism from the Xiaochaidamu salt lake.</title>
        <authorList>
            <person name="Sugumar T."/>
            <person name="Polireddy D.R."/>
            <person name="Antony A."/>
            <person name="Madhava Y.R."/>
            <person name="Sivakumar N."/>
        </authorList>
    </citation>
    <scope>NUCLEOTIDE SEQUENCE [LARGE SCALE GENOMIC DNA]</scope>
    <source>
        <strain evidence="5 6">YIM-C55.5</strain>
    </source>
</reference>
<gene>
    <name evidence="5" type="ORF">J416_12679</name>
</gene>
<dbReference type="InterPro" id="IPR016181">
    <property type="entry name" value="Acyl_CoA_acyltransferase"/>
</dbReference>
<dbReference type="EMBL" id="APML01000060">
    <property type="protein sequence ID" value="ENH96059.1"/>
    <property type="molecule type" value="Genomic_DNA"/>
</dbReference>
<dbReference type="AlphaFoldDB" id="N4W9Y5"/>
<sequence>MKGFKKHFIDIPTFETGRLCLRKLTLADLDDVFNFCSNPKVAEPMTWETNKTKEVTHEFLKSVVNGYEKGESAEWAIVWKTNQRVIGVVAIINWSNTHKSIEVGYFLSESYWAQGIVTEALIKVIQYGFSELKANRIEGRCDIHNVGSQKVLKKVGMTYEGTLRKNEFIKGEFRDTQIYSILADEFNWNEQI</sequence>
<evidence type="ECO:0000259" key="4">
    <source>
        <dbReference type="PROSITE" id="PS51186"/>
    </source>
</evidence>
<organism evidence="5 6">
    <name type="scientific">Gracilibacillus halophilus YIM-C55.5</name>
    <dbReference type="NCBI Taxonomy" id="1308866"/>
    <lineage>
        <taxon>Bacteria</taxon>
        <taxon>Bacillati</taxon>
        <taxon>Bacillota</taxon>
        <taxon>Bacilli</taxon>
        <taxon>Bacillales</taxon>
        <taxon>Bacillaceae</taxon>
        <taxon>Gracilibacillus</taxon>
    </lineage>
</organism>
<dbReference type="SUPFAM" id="SSF55729">
    <property type="entry name" value="Acyl-CoA N-acyltransferases (Nat)"/>
    <property type="match status" value="1"/>
</dbReference>
<dbReference type="PANTHER" id="PTHR43792:SF8">
    <property type="entry name" value="[RIBOSOMAL PROTEIN US5]-ALANINE N-ACETYLTRANSFERASE"/>
    <property type="match status" value="1"/>
</dbReference>
<dbReference type="PROSITE" id="PS51186">
    <property type="entry name" value="GNAT"/>
    <property type="match status" value="1"/>
</dbReference>
<dbReference type="PATRIC" id="fig|1308866.3.peg.2563"/>
<evidence type="ECO:0000256" key="3">
    <source>
        <dbReference type="ARBA" id="ARBA00038502"/>
    </source>
</evidence>
<dbReference type="eggNOG" id="COG1670">
    <property type="taxonomic scope" value="Bacteria"/>
</dbReference>